<reference evidence="3 4" key="1">
    <citation type="submission" date="2016-11" db="EMBL/GenBank/DDBJ databases">
        <authorList>
            <person name="Jaros S."/>
            <person name="Januszkiewicz K."/>
            <person name="Wedrychowicz H."/>
        </authorList>
    </citation>
    <scope>NUCLEOTIDE SEQUENCE [LARGE SCALE GENOMIC DNA]</scope>
    <source>
        <strain evidence="3">NVI 5450</strain>
    </source>
</reference>
<feature type="transmembrane region" description="Helical" evidence="1">
    <location>
        <begin position="93"/>
        <end position="113"/>
    </location>
</feature>
<feature type="transmembrane region" description="Helical" evidence="1">
    <location>
        <begin position="270"/>
        <end position="292"/>
    </location>
</feature>
<dbReference type="InterPro" id="IPR000620">
    <property type="entry name" value="EamA_dom"/>
</dbReference>
<feature type="transmembrane region" description="Helical" evidence="1">
    <location>
        <begin position="218"/>
        <end position="234"/>
    </location>
</feature>
<dbReference type="SUPFAM" id="SSF103481">
    <property type="entry name" value="Multidrug resistance efflux transporter EmrE"/>
    <property type="match status" value="2"/>
</dbReference>
<dbReference type="GO" id="GO:0016020">
    <property type="term" value="C:membrane"/>
    <property type="evidence" value="ECO:0007669"/>
    <property type="project" value="InterPro"/>
</dbReference>
<keyword evidence="1 3" id="KW-0812">Transmembrane</keyword>
<evidence type="ECO:0000313" key="4">
    <source>
        <dbReference type="Proteomes" id="UP000183794"/>
    </source>
</evidence>
<feature type="transmembrane region" description="Helical" evidence="1">
    <location>
        <begin position="125"/>
        <end position="144"/>
    </location>
</feature>
<dbReference type="Proteomes" id="UP000183794">
    <property type="component" value="Unassembled WGS sequence"/>
</dbReference>
<gene>
    <name evidence="3" type="ORF">NVI5450_3369</name>
</gene>
<feature type="transmembrane region" description="Helical" evidence="1">
    <location>
        <begin position="181"/>
        <end position="198"/>
    </location>
</feature>
<evidence type="ECO:0000259" key="2">
    <source>
        <dbReference type="Pfam" id="PF00892"/>
    </source>
</evidence>
<feature type="transmembrane region" description="Helical" evidence="1">
    <location>
        <begin position="246"/>
        <end position="264"/>
    </location>
</feature>
<dbReference type="PANTHER" id="PTHR22911:SF137">
    <property type="entry name" value="SOLUTE CARRIER FAMILY 35 MEMBER G2-RELATED"/>
    <property type="match status" value="1"/>
</dbReference>
<name>A0A1L0AAQ4_9GAMM</name>
<keyword evidence="1" id="KW-0472">Membrane</keyword>
<dbReference type="PANTHER" id="PTHR22911">
    <property type="entry name" value="ACYL-MALONYL CONDENSING ENZYME-RELATED"/>
    <property type="match status" value="1"/>
</dbReference>
<feature type="domain" description="EamA" evidence="2">
    <location>
        <begin position="150"/>
        <end position="287"/>
    </location>
</feature>
<protein>
    <submittedName>
        <fullName evidence="3">Probable transmembrane protein</fullName>
    </submittedName>
</protein>
<keyword evidence="1" id="KW-1133">Transmembrane helix</keyword>
<dbReference type="InterPro" id="IPR037185">
    <property type="entry name" value="EmrE-like"/>
</dbReference>
<feature type="transmembrane region" description="Helical" evidence="1">
    <location>
        <begin position="68"/>
        <end position="87"/>
    </location>
</feature>
<dbReference type="RefSeq" id="WP_075497630.1">
    <property type="nucleotide sequence ID" value="NZ_CAWRBC010000036.1"/>
</dbReference>
<evidence type="ECO:0000313" key="3">
    <source>
        <dbReference type="EMBL" id="SGZ08773.1"/>
    </source>
</evidence>
<sequence length="310" mass="34170">MNNSTRQGYLAAFGAVLIWSGFILVSRMGGISPLLSYDVIAIRYATCAALVLPIWWFKFRFKLWQPKFIVCSLFGGLGYALFAFQGFETTPGSQSAVLLPGLIPVMIIVLSVVVNKQRHVWSKWFGVAVITSGIAVLFLQEFLVQGALSIGHLSLAGAAFCWGIFSVLLSRWQITPWQATASLAIITCTIYMPVYLLWLPKNISLGMSELWGDILLQSFYQGFLATIVQMLLYVRAVQIIGAANMGTMMAMVPVIAGVSALFVFDEPVKIGLIIAMTAVSIGVWFANTQFFVNKKHFANKKLTYAKSEHA</sequence>
<feature type="transmembrane region" description="Helical" evidence="1">
    <location>
        <begin position="150"/>
        <end position="169"/>
    </location>
</feature>
<proteinExistence type="predicted"/>
<dbReference type="AlphaFoldDB" id="A0A1L0AAQ4"/>
<feature type="transmembrane region" description="Helical" evidence="1">
    <location>
        <begin position="9"/>
        <end position="28"/>
    </location>
</feature>
<evidence type="ECO:0000256" key="1">
    <source>
        <dbReference type="SAM" id="Phobius"/>
    </source>
</evidence>
<feature type="domain" description="EamA" evidence="2">
    <location>
        <begin position="8"/>
        <end position="138"/>
    </location>
</feature>
<dbReference type="EMBL" id="FPLD01000091">
    <property type="protein sequence ID" value="SGZ08773.1"/>
    <property type="molecule type" value="Genomic_DNA"/>
</dbReference>
<dbReference type="OrthoDB" id="4167046at2"/>
<dbReference type="Pfam" id="PF00892">
    <property type="entry name" value="EamA"/>
    <property type="match status" value="2"/>
</dbReference>
<accession>A0A1L0AAQ4</accession>
<organism evidence="3 4">
    <name type="scientific">Moritella viscosa</name>
    <dbReference type="NCBI Taxonomy" id="80854"/>
    <lineage>
        <taxon>Bacteria</taxon>
        <taxon>Pseudomonadati</taxon>
        <taxon>Pseudomonadota</taxon>
        <taxon>Gammaproteobacteria</taxon>
        <taxon>Alteromonadales</taxon>
        <taxon>Moritellaceae</taxon>
        <taxon>Moritella</taxon>
    </lineage>
</organism>
<feature type="transmembrane region" description="Helical" evidence="1">
    <location>
        <begin position="34"/>
        <end position="56"/>
    </location>
</feature>